<evidence type="ECO:0000256" key="3">
    <source>
        <dbReference type="ARBA" id="ARBA00022598"/>
    </source>
</evidence>
<comment type="function">
    <text evidence="8">Catalyzes the condensation of pantoate with beta-alanine in an ATP-dependent reaction via a pantoyl-adenylate intermediate.</text>
</comment>
<keyword evidence="3 8" id="KW-0436">Ligase</keyword>
<keyword evidence="4 8" id="KW-0566">Pantothenate biosynthesis</keyword>
<dbReference type="AlphaFoldDB" id="A0A9D2UE12"/>
<evidence type="ECO:0000313" key="10">
    <source>
        <dbReference type="Proteomes" id="UP000823908"/>
    </source>
</evidence>
<name>A0A9D2UE12_9MICC</name>
<dbReference type="InterPro" id="IPR004821">
    <property type="entry name" value="Cyt_trans-like"/>
</dbReference>
<dbReference type="Gene3D" id="3.30.1300.10">
    <property type="entry name" value="Pantoate-beta-alanine ligase, C-terminal domain"/>
    <property type="match status" value="1"/>
</dbReference>
<dbReference type="EMBL" id="DWUS01000066">
    <property type="protein sequence ID" value="HJD50728.1"/>
    <property type="molecule type" value="Genomic_DNA"/>
</dbReference>
<keyword evidence="6 8" id="KW-0067">ATP-binding</keyword>
<dbReference type="GO" id="GO:0004592">
    <property type="term" value="F:pantoate-beta-alanine ligase activity"/>
    <property type="evidence" value="ECO:0007669"/>
    <property type="project" value="UniProtKB-UniRule"/>
</dbReference>
<dbReference type="PANTHER" id="PTHR21299">
    <property type="entry name" value="CYTIDYLATE KINASE/PANTOATE-BETA-ALANINE LIGASE"/>
    <property type="match status" value="1"/>
</dbReference>
<dbReference type="PANTHER" id="PTHR21299:SF1">
    <property type="entry name" value="PANTOATE--BETA-ALANINE LIGASE"/>
    <property type="match status" value="1"/>
</dbReference>
<dbReference type="GO" id="GO:0015940">
    <property type="term" value="P:pantothenate biosynthetic process"/>
    <property type="evidence" value="ECO:0007669"/>
    <property type="project" value="UniProtKB-UniRule"/>
</dbReference>
<reference evidence="9" key="2">
    <citation type="submission" date="2021-04" db="EMBL/GenBank/DDBJ databases">
        <authorList>
            <person name="Gilroy R."/>
        </authorList>
    </citation>
    <scope>NUCLEOTIDE SEQUENCE</scope>
    <source>
        <strain evidence="9">ChiHjej10B9-4811</strain>
    </source>
</reference>
<feature type="binding site" evidence="8">
    <location>
        <position position="186"/>
    </location>
    <ligand>
        <name>(R)-pantoate</name>
        <dbReference type="ChEBI" id="CHEBI:15980"/>
    </ligand>
</feature>
<feature type="binding site" evidence="8">
    <location>
        <position position="87"/>
    </location>
    <ligand>
        <name>beta-alanine</name>
        <dbReference type="ChEBI" id="CHEBI:57966"/>
    </ligand>
</feature>
<comment type="caution">
    <text evidence="9">The sequence shown here is derived from an EMBL/GenBank/DDBJ whole genome shotgun (WGS) entry which is preliminary data.</text>
</comment>
<evidence type="ECO:0000256" key="8">
    <source>
        <dbReference type="HAMAP-Rule" id="MF_00158"/>
    </source>
</evidence>
<dbReference type="EC" id="6.3.2.1" evidence="8"/>
<comment type="catalytic activity">
    <reaction evidence="7 8">
        <text>(R)-pantoate + beta-alanine + ATP = (R)-pantothenate + AMP + diphosphate + H(+)</text>
        <dbReference type="Rhea" id="RHEA:10912"/>
        <dbReference type="ChEBI" id="CHEBI:15378"/>
        <dbReference type="ChEBI" id="CHEBI:15980"/>
        <dbReference type="ChEBI" id="CHEBI:29032"/>
        <dbReference type="ChEBI" id="CHEBI:30616"/>
        <dbReference type="ChEBI" id="CHEBI:33019"/>
        <dbReference type="ChEBI" id="CHEBI:57966"/>
        <dbReference type="ChEBI" id="CHEBI:456215"/>
        <dbReference type="EC" id="6.3.2.1"/>
    </reaction>
</comment>
<feature type="binding site" evidence="8">
    <location>
        <position position="87"/>
    </location>
    <ligand>
        <name>(R)-pantoate</name>
        <dbReference type="ChEBI" id="CHEBI:15980"/>
    </ligand>
</feature>
<evidence type="ECO:0000256" key="7">
    <source>
        <dbReference type="ARBA" id="ARBA00048258"/>
    </source>
</evidence>
<dbReference type="GO" id="GO:0005524">
    <property type="term" value="F:ATP binding"/>
    <property type="evidence" value="ECO:0007669"/>
    <property type="project" value="UniProtKB-KW"/>
</dbReference>
<protein>
    <recommendedName>
        <fullName evidence="8">Pantothenate synthetase</fullName>
        <shortName evidence="8">PS</shortName>
        <ecNumber evidence="8">6.3.2.1</ecNumber>
    </recommendedName>
    <alternativeName>
        <fullName evidence="8">Pantoate--beta-alanine ligase</fullName>
    </alternativeName>
    <alternativeName>
        <fullName evidence="8">Pantoate-activating enzyme</fullName>
    </alternativeName>
</protein>
<dbReference type="GO" id="GO:0005829">
    <property type="term" value="C:cytosol"/>
    <property type="evidence" value="ECO:0007669"/>
    <property type="project" value="TreeGrafter"/>
</dbReference>
<feature type="binding site" evidence="8">
    <location>
        <begin position="180"/>
        <end position="183"/>
    </location>
    <ligand>
        <name>ATP</name>
        <dbReference type="ChEBI" id="CHEBI:30616"/>
    </ligand>
</feature>
<evidence type="ECO:0000256" key="1">
    <source>
        <dbReference type="ARBA" id="ARBA00004990"/>
    </source>
</evidence>
<comment type="miscellaneous">
    <text evidence="8">The reaction proceeds by a bi uni uni bi ping pong mechanism.</text>
</comment>
<comment type="subunit">
    <text evidence="8">Homodimer.</text>
</comment>
<sequence>MKGPLTTVTSQAPIAHTITDLGNEMLLALTTASRRRDTGETPAAEKPLTVGYVATMGALHDGHATLIRRAREQNDVVVLSIFVNPLQFGPNEDYDRYPRTLEADAALATEADVDVIFAPTVEEMYPGGDPKITVVSGKLGTLFEGKTRPGHFDGVLTVVNKFFNILKPLVGEGTLNAYFGQKDAQQLALIQRMVKDFNHEVTIKPVPVVRADDGLALSSRNQYLSAEEREAALVLSRTLATLREKYITGSLSAEDIAQARTTIDSTEGVRLDYLEVVDTDTFEAPQSEQARVLALVAAYVGSTRLIDNMEIN</sequence>
<comment type="similarity">
    <text evidence="2 8">Belongs to the pantothenate synthetase family.</text>
</comment>
<keyword evidence="5 8" id="KW-0547">Nucleotide-binding</keyword>
<gene>
    <name evidence="8 9" type="primary">panC</name>
    <name evidence="9" type="ORF">H9908_02485</name>
</gene>
<comment type="pathway">
    <text evidence="1 8">Cofactor biosynthesis; (R)-pantothenate biosynthesis; (R)-pantothenate from (R)-pantoate and beta-alanine: step 1/1.</text>
</comment>
<accession>A0A9D2UE12</accession>
<dbReference type="FunFam" id="3.30.1300.10:FF:000001">
    <property type="entry name" value="Pantothenate synthetase"/>
    <property type="match status" value="1"/>
</dbReference>
<evidence type="ECO:0000256" key="5">
    <source>
        <dbReference type="ARBA" id="ARBA00022741"/>
    </source>
</evidence>
<organism evidence="9 10">
    <name type="scientific">Candidatus Rothia avistercoris</name>
    <dbReference type="NCBI Taxonomy" id="2840479"/>
    <lineage>
        <taxon>Bacteria</taxon>
        <taxon>Bacillati</taxon>
        <taxon>Actinomycetota</taxon>
        <taxon>Actinomycetes</taxon>
        <taxon>Micrococcales</taxon>
        <taxon>Micrococcaceae</taxon>
        <taxon>Rothia</taxon>
    </lineage>
</organism>
<dbReference type="NCBIfam" id="TIGR00125">
    <property type="entry name" value="cyt_tran_rel"/>
    <property type="match status" value="1"/>
</dbReference>
<feature type="binding site" evidence="8">
    <location>
        <position position="209"/>
    </location>
    <ligand>
        <name>ATP</name>
        <dbReference type="ChEBI" id="CHEBI:30616"/>
    </ligand>
</feature>
<reference evidence="9" key="1">
    <citation type="journal article" date="2021" name="PeerJ">
        <title>Extensive microbial diversity within the chicken gut microbiome revealed by metagenomics and culture.</title>
        <authorList>
            <person name="Gilroy R."/>
            <person name="Ravi A."/>
            <person name="Getino M."/>
            <person name="Pursley I."/>
            <person name="Horton D.L."/>
            <person name="Alikhan N.F."/>
            <person name="Baker D."/>
            <person name="Gharbi K."/>
            <person name="Hall N."/>
            <person name="Watson M."/>
            <person name="Adriaenssens E.M."/>
            <person name="Foster-Nyarko E."/>
            <person name="Jarju S."/>
            <person name="Secka A."/>
            <person name="Antonio M."/>
            <person name="Oren A."/>
            <person name="Chaudhuri R.R."/>
            <person name="La Ragione R."/>
            <person name="Hildebrand F."/>
            <person name="Pallen M.J."/>
        </authorList>
    </citation>
    <scope>NUCLEOTIDE SEQUENCE</scope>
    <source>
        <strain evidence="9">ChiHjej10B9-4811</strain>
    </source>
</reference>
<evidence type="ECO:0000313" key="9">
    <source>
        <dbReference type="EMBL" id="HJD50728.1"/>
    </source>
</evidence>
<dbReference type="Proteomes" id="UP000823908">
    <property type="component" value="Unassembled WGS sequence"/>
</dbReference>
<dbReference type="Pfam" id="PF02569">
    <property type="entry name" value="Pantoate_ligase"/>
    <property type="match status" value="1"/>
</dbReference>
<dbReference type="HAMAP" id="MF_00158">
    <property type="entry name" value="PanC"/>
    <property type="match status" value="1"/>
</dbReference>
<feature type="binding site" evidence="8">
    <location>
        <begin position="56"/>
        <end position="63"/>
    </location>
    <ligand>
        <name>ATP</name>
        <dbReference type="ChEBI" id="CHEBI:30616"/>
    </ligand>
</feature>
<dbReference type="InterPro" id="IPR003721">
    <property type="entry name" value="Pantoate_ligase"/>
</dbReference>
<keyword evidence="8" id="KW-0963">Cytoplasm</keyword>
<dbReference type="CDD" id="cd00560">
    <property type="entry name" value="PanC"/>
    <property type="match status" value="1"/>
</dbReference>
<dbReference type="InterPro" id="IPR042176">
    <property type="entry name" value="Pantoate_ligase_C"/>
</dbReference>
<evidence type="ECO:0000256" key="2">
    <source>
        <dbReference type="ARBA" id="ARBA00009256"/>
    </source>
</evidence>
<dbReference type="Gene3D" id="3.40.50.620">
    <property type="entry name" value="HUPs"/>
    <property type="match status" value="1"/>
</dbReference>
<evidence type="ECO:0000256" key="6">
    <source>
        <dbReference type="ARBA" id="ARBA00022840"/>
    </source>
</evidence>
<feature type="binding site" evidence="8">
    <location>
        <begin position="217"/>
        <end position="220"/>
    </location>
    <ligand>
        <name>ATP</name>
        <dbReference type="ChEBI" id="CHEBI:30616"/>
    </ligand>
</feature>
<comment type="subcellular location">
    <subcellularLocation>
        <location evidence="8">Cytoplasm</location>
    </subcellularLocation>
</comment>
<evidence type="ECO:0000256" key="4">
    <source>
        <dbReference type="ARBA" id="ARBA00022655"/>
    </source>
</evidence>
<feature type="active site" description="Proton donor" evidence="8">
    <location>
        <position position="63"/>
    </location>
</feature>
<dbReference type="SUPFAM" id="SSF52374">
    <property type="entry name" value="Nucleotidylyl transferase"/>
    <property type="match status" value="1"/>
</dbReference>
<dbReference type="InterPro" id="IPR014729">
    <property type="entry name" value="Rossmann-like_a/b/a_fold"/>
</dbReference>
<proteinExistence type="inferred from homology"/>
<dbReference type="NCBIfam" id="TIGR00018">
    <property type="entry name" value="panC"/>
    <property type="match status" value="1"/>
</dbReference>